<feature type="domain" description="3-hydroxyisobutyrate dehydrogenase-like NAD-binding" evidence="6">
    <location>
        <begin position="164"/>
        <end position="279"/>
    </location>
</feature>
<dbReference type="Gene3D" id="1.10.1040.10">
    <property type="entry name" value="N-(1-d-carboxylethyl)-l-norvaline Dehydrogenase, domain 2"/>
    <property type="match status" value="1"/>
</dbReference>
<evidence type="ECO:0000313" key="8">
    <source>
        <dbReference type="Proteomes" id="UP001174909"/>
    </source>
</evidence>
<keyword evidence="8" id="KW-1185">Reference proteome</keyword>
<dbReference type="PROSITE" id="PS00895">
    <property type="entry name" value="3_HYDROXYISOBUT_DH"/>
    <property type="match status" value="1"/>
</dbReference>
<evidence type="ECO:0000313" key="7">
    <source>
        <dbReference type="EMBL" id="CAI8036730.1"/>
    </source>
</evidence>
<evidence type="ECO:0000259" key="6">
    <source>
        <dbReference type="Pfam" id="PF14833"/>
    </source>
</evidence>
<accession>A0AA35X3I9</accession>
<protein>
    <submittedName>
        <fullName evidence="7">2-hydroxy-3-oxopropionate reductase</fullName>
    </submittedName>
</protein>
<evidence type="ECO:0000256" key="3">
    <source>
        <dbReference type="ARBA" id="ARBA00023027"/>
    </source>
</evidence>
<dbReference type="AlphaFoldDB" id="A0AA35X3I9"/>
<dbReference type="PANTHER" id="PTHR43060">
    <property type="entry name" value="3-HYDROXYISOBUTYRATE DEHYDROGENASE-LIKE 1, MITOCHONDRIAL-RELATED"/>
    <property type="match status" value="1"/>
</dbReference>
<reference evidence="7" key="1">
    <citation type="submission" date="2023-03" db="EMBL/GenBank/DDBJ databases">
        <authorList>
            <person name="Steffen K."/>
            <person name="Cardenas P."/>
        </authorList>
    </citation>
    <scope>NUCLEOTIDE SEQUENCE</scope>
</reference>
<keyword evidence="2" id="KW-0560">Oxidoreductase</keyword>
<proteinExistence type="inferred from homology"/>
<dbReference type="GO" id="GO:0016491">
    <property type="term" value="F:oxidoreductase activity"/>
    <property type="evidence" value="ECO:0007669"/>
    <property type="project" value="UniProtKB-KW"/>
</dbReference>
<feature type="active site" evidence="4">
    <location>
        <position position="170"/>
    </location>
</feature>
<dbReference type="Gene3D" id="3.40.50.720">
    <property type="entry name" value="NAD(P)-binding Rossmann-like Domain"/>
    <property type="match status" value="1"/>
</dbReference>
<dbReference type="GO" id="GO:0051287">
    <property type="term" value="F:NAD binding"/>
    <property type="evidence" value="ECO:0007669"/>
    <property type="project" value="InterPro"/>
</dbReference>
<keyword evidence="3" id="KW-0520">NAD</keyword>
<dbReference type="Pfam" id="PF03446">
    <property type="entry name" value="NAD_binding_2"/>
    <property type="match status" value="1"/>
</dbReference>
<name>A0AA35X3I9_GEOBA</name>
<dbReference type="PANTHER" id="PTHR43060:SF15">
    <property type="entry name" value="3-HYDROXYISOBUTYRATE DEHYDROGENASE-LIKE 1, MITOCHONDRIAL-RELATED"/>
    <property type="match status" value="1"/>
</dbReference>
<evidence type="ECO:0000256" key="4">
    <source>
        <dbReference type="PIRSR" id="PIRSR000103-1"/>
    </source>
</evidence>
<sequence length="310" mass="33352">MKVGFIGLGTMGGSMAYNCLQGGNEMIVHDIRREAATPHLEAGAVWADSPREVAEGSEVVFTSLPGPVEVEAVALGEEGLLEGLSPGKVYFDLSTNSPTVIRKIHEVYEAQGIHMLDAPVSGGPRGARSGNLAIWVGGDQELFDRYKPVLDSIGDKAYYVGPIGCGSVAKLVHNCTGYIIQTALAETFTMGVKAGVDPLALWQAVRRGAQGRRGPFEGMAEHLLPGNFDPPDFALTLARKDVDLAVGVGREFNVPMRLANLTLAEMTEAINRGWGHRDSRVAMLLQEERAGVEVRVDEDTLRQALEEERG</sequence>
<dbReference type="InterPro" id="IPR015815">
    <property type="entry name" value="HIBADH-related"/>
</dbReference>
<dbReference type="SUPFAM" id="SSF51735">
    <property type="entry name" value="NAD(P)-binding Rossmann-fold domains"/>
    <property type="match status" value="1"/>
</dbReference>
<feature type="domain" description="6-phosphogluconate dehydrogenase NADP-binding" evidence="5">
    <location>
        <begin position="2"/>
        <end position="161"/>
    </location>
</feature>
<evidence type="ECO:0000256" key="1">
    <source>
        <dbReference type="ARBA" id="ARBA00009080"/>
    </source>
</evidence>
<dbReference type="InterPro" id="IPR002204">
    <property type="entry name" value="3-OH-isobutyrate_DH-rel_CS"/>
</dbReference>
<dbReference type="SUPFAM" id="SSF48179">
    <property type="entry name" value="6-phosphogluconate dehydrogenase C-terminal domain-like"/>
    <property type="match status" value="1"/>
</dbReference>
<evidence type="ECO:0000256" key="2">
    <source>
        <dbReference type="ARBA" id="ARBA00023002"/>
    </source>
</evidence>
<dbReference type="GO" id="GO:0050661">
    <property type="term" value="F:NADP binding"/>
    <property type="evidence" value="ECO:0007669"/>
    <property type="project" value="InterPro"/>
</dbReference>
<dbReference type="Proteomes" id="UP001174909">
    <property type="component" value="Unassembled WGS sequence"/>
</dbReference>
<dbReference type="InterPro" id="IPR029154">
    <property type="entry name" value="HIBADH-like_NADP-bd"/>
</dbReference>
<dbReference type="InterPro" id="IPR036291">
    <property type="entry name" value="NAD(P)-bd_dom_sf"/>
</dbReference>
<comment type="similarity">
    <text evidence="1">Belongs to the HIBADH-related family.</text>
</comment>
<dbReference type="Pfam" id="PF14833">
    <property type="entry name" value="NAD_binding_11"/>
    <property type="match status" value="1"/>
</dbReference>
<dbReference type="PIRSF" id="PIRSF000103">
    <property type="entry name" value="HIBADH"/>
    <property type="match status" value="1"/>
</dbReference>
<gene>
    <name evidence="7" type="ORF">GBAR_LOCUS20575</name>
</gene>
<evidence type="ECO:0000259" key="5">
    <source>
        <dbReference type="Pfam" id="PF03446"/>
    </source>
</evidence>
<dbReference type="InterPro" id="IPR013328">
    <property type="entry name" value="6PGD_dom2"/>
</dbReference>
<dbReference type="InterPro" id="IPR006115">
    <property type="entry name" value="6PGDH_NADP-bd"/>
</dbReference>
<organism evidence="7 8">
    <name type="scientific">Geodia barretti</name>
    <name type="common">Barrett's horny sponge</name>
    <dbReference type="NCBI Taxonomy" id="519541"/>
    <lineage>
        <taxon>Eukaryota</taxon>
        <taxon>Metazoa</taxon>
        <taxon>Porifera</taxon>
        <taxon>Demospongiae</taxon>
        <taxon>Heteroscleromorpha</taxon>
        <taxon>Tetractinellida</taxon>
        <taxon>Astrophorina</taxon>
        <taxon>Geodiidae</taxon>
        <taxon>Geodia</taxon>
    </lineage>
</organism>
<dbReference type="EMBL" id="CASHTH010002891">
    <property type="protein sequence ID" value="CAI8036730.1"/>
    <property type="molecule type" value="Genomic_DNA"/>
</dbReference>
<comment type="caution">
    <text evidence="7">The sequence shown here is derived from an EMBL/GenBank/DDBJ whole genome shotgun (WGS) entry which is preliminary data.</text>
</comment>
<dbReference type="InterPro" id="IPR008927">
    <property type="entry name" value="6-PGluconate_DH-like_C_sf"/>
</dbReference>